<comment type="caution">
    <text evidence="2">The sequence shown here is derived from an EMBL/GenBank/DDBJ whole genome shotgun (WGS) entry which is preliminary data.</text>
</comment>
<feature type="domain" description="Phosphatidate phosphatase APP1 catalytic" evidence="1">
    <location>
        <begin position="211"/>
        <end position="362"/>
    </location>
</feature>
<reference evidence="2 3" key="1">
    <citation type="submission" date="2024-07" db="EMBL/GenBank/DDBJ databases">
        <authorList>
            <person name="Thanompreechachai J."/>
            <person name="Duangmal K."/>
        </authorList>
    </citation>
    <scope>NUCLEOTIDE SEQUENCE [LARGE SCALE GENOMIC DNA]</scope>
    <source>
        <strain evidence="2 3">LSe6-4</strain>
    </source>
</reference>
<keyword evidence="3" id="KW-1185">Reference proteome</keyword>
<organism evidence="2 3">
    <name type="scientific">Kineococcus halophytocola</name>
    <dbReference type="NCBI Taxonomy" id="3234027"/>
    <lineage>
        <taxon>Bacteria</taxon>
        <taxon>Bacillati</taxon>
        <taxon>Actinomycetota</taxon>
        <taxon>Actinomycetes</taxon>
        <taxon>Kineosporiales</taxon>
        <taxon>Kineosporiaceae</taxon>
        <taxon>Kineococcus</taxon>
    </lineage>
</organism>
<evidence type="ECO:0000313" key="3">
    <source>
        <dbReference type="Proteomes" id="UP001565927"/>
    </source>
</evidence>
<evidence type="ECO:0000313" key="2">
    <source>
        <dbReference type="EMBL" id="MEZ0166024.1"/>
    </source>
</evidence>
<dbReference type="Proteomes" id="UP001565927">
    <property type="component" value="Unassembled WGS sequence"/>
</dbReference>
<evidence type="ECO:0000259" key="1">
    <source>
        <dbReference type="Pfam" id="PF09949"/>
    </source>
</evidence>
<proteinExistence type="predicted"/>
<gene>
    <name evidence="2" type="ORF">AB2L27_14795</name>
</gene>
<dbReference type="Pfam" id="PF09949">
    <property type="entry name" value="APP1_cat"/>
    <property type="match status" value="1"/>
</dbReference>
<dbReference type="PANTHER" id="PTHR28208">
    <property type="entry name" value="PHOSPHATIDATE PHOSPHATASE APP1"/>
    <property type="match status" value="1"/>
</dbReference>
<dbReference type="InterPro" id="IPR052935">
    <property type="entry name" value="Mg2+_PAP"/>
</dbReference>
<dbReference type="EMBL" id="JBGFTU010000017">
    <property type="protein sequence ID" value="MEZ0166024.1"/>
    <property type="molecule type" value="Genomic_DNA"/>
</dbReference>
<dbReference type="PANTHER" id="PTHR28208:SF3">
    <property type="entry name" value="PHOSPHATIDATE PHOSPHATASE APP1"/>
    <property type="match status" value="1"/>
</dbReference>
<sequence>MIKGPALTRGQRRARAARRVEEARRDLVDLRGDLVPRPGEHGLHRAARVEDAVKGLVGSRLRRRGYHARALAYPGYGGPGWVRVFGRVLLGREDTVEQTERDGARSVRGWRNFLTVPVAGARVSVRIGDHERVLRTNREGYLDERVEVDLPPGRHEVVLTVGPDVAETAEVAPETELVEDDTEGGADLPPQVAVPHSGSAEVVVVGSDPVVGLLSDIDDTVVVTRLPRPLVAAWNSFVLDERARVPVNGMAELYRQVVQDNPGAPVVYLSTGAWNVAPTLGRFLRRFGYPAGPMLLTDWGPTNTGWFRDGSAHKRESLARLARELPQVRWLLVGDDGQHDPRLYAEFLSAAPERVAGVGIRRLTPAEQLLAGGRPLAPAATPQDSPVPWVTGDSGYEIWHHWSREGILRTP</sequence>
<protein>
    <submittedName>
        <fullName evidence="2">App1 family protein</fullName>
    </submittedName>
</protein>
<accession>A0ABV4H4J4</accession>
<name>A0ABV4H4J4_9ACTN</name>
<dbReference type="InterPro" id="IPR019236">
    <property type="entry name" value="APP1_cat"/>
</dbReference>